<evidence type="ECO:0000313" key="2">
    <source>
        <dbReference type="EMBL" id="KAE9039658.1"/>
    </source>
</evidence>
<proteinExistence type="predicted"/>
<dbReference type="Proteomes" id="UP000429607">
    <property type="component" value="Unassembled WGS sequence"/>
</dbReference>
<gene>
    <name evidence="2" type="ORF">PR001_g7422</name>
    <name evidence="1" type="ORF">PR002_g7632</name>
</gene>
<evidence type="ECO:0000313" key="4">
    <source>
        <dbReference type="Proteomes" id="UP000435112"/>
    </source>
</evidence>
<name>A0A6A3N2J3_9STRA</name>
<evidence type="ECO:0000313" key="3">
    <source>
        <dbReference type="Proteomes" id="UP000429607"/>
    </source>
</evidence>
<accession>A0A6A3N2J3</accession>
<organism evidence="2 3">
    <name type="scientific">Phytophthora rubi</name>
    <dbReference type="NCBI Taxonomy" id="129364"/>
    <lineage>
        <taxon>Eukaryota</taxon>
        <taxon>Sar</taxon>
        <taxon>Stramenopiles</taxon>
        <taxon>Oomycota</taxon>
        <taxon>Peronosporomycetes</taxon>
        <taxon>Peronosporales</taxon>
        <taxon>Peronosporaceae</taxon>
        <taxon>Phytophthora</taxon>
    </lineage>
</organism>
<dbReference type="Proteomes" id="UP000435112">
    <property type="component" value="Unassembled WGS sequence"/>
</dbReference>
<protein>
    <submittedName>
        <fullName evidence="2">Uncharacterized protein</fullName>
    </submittedName>
</protein>
<evidence type="ECO:0000313" key="1">
    <source>
        <dbReference type="EMBL" id="KAE9035334.1"/>
    </source>
</evidence>
<dbReference type="AlphaFoldDB" id="A0A6A3N2J3"/>
<dbReference type="EMBL" id="QXFV01000369">
    <property type="protein sequence ID" value="KAE9039658.1"/>
    <property type="molecule type" value="Genomic_DNA"/>
</dbReference>
<dbReference type="EMBL" id="QXFU01000369">
    <property type="protein sequence ID" value="KAE9035334.1"/>
    <property type="molecule type" value="Genomic_DNA"/>
</dbReference>
<sequence length="53" mass="6296">MHLFLPALVLPRTLRVRTNICICSQLFSCHVHYAFGRKFPYNNKAYINLYQHS</sequence>
<comment type="caution">
    <text evidence="2">The sequence shown here is derived from an EMBL/GenBank/DDBJ whole genome shotgun (WGS) entry which is preliminary data.</text>
</comment>
<reference evidence="3 4" key="1">
    <citation type="submission" date="2018-09" db="EMBL/GenBank/DDBJ databases">
        <title>Genomic investigation of the strawberry pathogen Phytophthora fragariae indicates pathogenicity is determined by transcriptional variation in three key races.</title>
        <authorList>
            <person name="Adams T.M."/>
            <person name="Armitage A.D."/>
            <person name="Sobczyk M.K."/>
            <person name="Bates H.J."/>
            <person name="Dunwell J.M."/>
            <person name="Nellist C.F."/>
            <person name="Harrison R.J."/>
        </authorList>
    </citation>
    <scope>NUCLEOTIDE SEQUENCE [LARGE SCALE GENOMIC DNA]</scope>
    <source>
        <strain evidence="2 3">SCRP249</strain>
        <strain evidence="1 4">SCRP324</strain>
    </source>
</reference>